<evidence type="ECO:0000256" key="10">
    <source>
        <dbReference type="SAM" id="MobiDB-lite"/>
    </source>
</evidence>
<protein>
    <submittedName>
        <fullName evidence="12">Kinesin-like protein KIN-7L isoform X1</fullName>
    </submittedName>
</protein>
<dbReference type="Gene3D" id="3.40.850.10">
    <property type="entry name" value="Kinesin motor domain"/>
    <property type="match status" value="1"/>
</dbReference>
<proteinExistence type="inferred from homology"/>
<feature type="domain" description="Kinesin motor" evidence="11">
    <location>
        <begin position="56"/>
        <end position="387"/>
    </location>
</feature>
<feature type="coiled-coil region" evidence="9">
    <location>
        <begin position="680"/>
        <end position="810"/>
    </location>
</feature>
<dbReference type="InterPro" id="IPR027417">
    <property type="entry name" value="P-loop_NTPase"/>
</dbReference>
<dbReference type="SUPFAM" id="SSF52540">
    <property type="entry name" value="P-loop containing nucleoside triphosphate hydrolases"/>
    <property type="match status" value="1"/>
</dbReference>
<keyword evidence="3 8" id="KW-0547">Nucleotide-binding</keyword>
<dbReference type="Proteomes" id="UP001369086">
    <property type="component" value="Unassembled WGS sequence"/>
</dbReference>
<dbReference type="Pfam" id="PF00225">
    <property type="entry name" value="Kinesin"/>
    <property type="match status" value="1"/>
</dbReference>
<dbReference type="SMART" id="SM00129">
    <property type="entry name" value="KISc"/>
    <property type="match status" value="1"/>
</dbReference>
<evidence type="ECO:0000256" key="1">
    <source>
        <dbReference type="ARBA" id="ARBA00004245"/>
    </source>
</evidence>
<comment type="subcellular location">
    <subcellularLocation>
        <location evidence="1">Cytoplasm</location>
        <location evidence="1">Cytoskeleton</location>
    </subcellularLocation>
</comment>
<evidence type="ECO:0000256" key="6">
    <source>
        <dbReference type="ARBA" id="ARBA00023175"/>
    </source>
</evidence>
<organism evidence="12 13">
    <name type="scientific">Huso huso</name>
    <name type="common">Beluga</name>
    <name type="synonym">Acipenser huso</name>
    <dbReference type="NCBI Taxonomy" id="61971"/>
    <lineage>
        <taxon>Eukaryota</taxon>
        <taxon>Metazoa</taxon>
        <taxon>Chordata</taxon>
        <taxon>Craniata</taxon>
        <taxon>Vertebrata</taxon>
        <taxon>Euteleostomi</taxon>
        <taxon>Actinopterygii</taxon>
        <taxon>Chondrostei</taxon>
        <taxon>Acipenseriformes</taxon>
        <taxon>Acipenseridae</taxon>
        <taxon>Huso</taxon>
    </lineage>
</organism>
<evidence type="ECO:0000256" key="7">
    <source>
        <dbReference type="ARBA" id="ARBA00023212"/>
    </source>
</evidence>
<dbReference type="PROSITE" id="PS50067">
    <property type="entry name" value="KINESIN_MOTOR_2"/>
    <property type="match status" value="1"/>
</dbReference>
<gene>
    <name evidence="12" type="ORF">HHUSO_G7663</name>
</gene>
<evidence type="ECO:0000256" key="8">
    <source>
        <dbReference type="PROSITE-ProRule" id="PRU00283"/>
    </source>
</evidence>
<evidence type="ECO:0000259" key="11">
    <source>
        <dbReference type="PROSITE" id="PS50067"/>
    </source>
</evidence>
<feature type="region of interest" description="Disordered" evidence="10">
    <location>
        <begin position="440"/>
        <end position="478"/>
    </location>
</feature>
<name>A0ABR0ZVC1_HUSHU</name>
<keyword evidence="6 8" id="KW-0505">Motor protein</keyword>
<dbReference type="PANTHER" id="PTHR47968">
    <property type="entry name" value="CENTROMERE PROTEIN E"/>
    <property type="match status" value="1"/>
</dbReference>
<evidence type="ECO:0000256" key="5">
    <source>
        <dbReference type="ARBA" id="ARBA00023054"/>
    </source>
</evidence>
<dbReference type="InterPro" id="IPR001752">
    <property type="entry name" value="Kinesin_motor_dom"/>
</dbReference>
<keyword evidence="7" id="KW-0963">Cytoplasm</keyword>
<dbReference type="PRINTS" id="PR00380">
    <property type="entry name" value="KINESINHEAVY"/>
</dbReference>
<evidence type="ECO:0000256" key="9">
    <source>
        <dbReference type="SAM" id="Coils"/>
    </source>
</evidence>
<evidence type="ECO:0000313" key="12">
    <source>
        <dbReference type="EMBL" id="KAK6488760.1"/>
    </source>
</evidence>
<keyword evidence="7" id="KW-0206">Cytoskeleton</keyword>
<reference evidence="12 13" key="1">
    <citation type="submission" date="2021-05" db="EMBL/GenBank/DDBJ databases">
        <authorList>
            <person name="Zahm M."/>
            <person name="Klopp C."/>
            <person name="Cabau C."/>
            <person name="Kuhl H."/>
            <person name="Suciu R."/>
            <person name="Ciorpac M."/>
            <person name="Holostenco D."/>
            <person name="Gessner J."/>
            <person name="Wuertz S."/>
            <person name="Hohne C."/>
            <person name="Stock M."/>
            <person name="Gislard M."/>
            <person name="Lluch J."/>
            <person name="Milhes M."/>
            <person name="Lampietro C."/>
            <person name="Lopez Roques C."/>
            <person name="Donnadieu C."/>
            <person name="Du K."/>
            <person name="Schartl M."/>
            <person name="Guiguen Y."/>
        </authorList>
    </citation>
    <scope>NUCLEOTIDE SEQUENCE [LARGE SCALE GENOMIC DNA]</scope>
    <source>
        <strain evidence="12">Hh-F2</strain>
        <tissue evidence="12">Blood</tissue>
    </source>
</reference>
<keyword evidence="2" id="KW-0493">Microtubule</keyword>
<feature type="compositionally biased region" description="Basic and acidic residues" evidence="10">
    <location>
        <begin position="498"/>
        <end position="508"/>
    </location>
</feature>
<sequence>MHFRILINGQLGLKGRGGENETGVFQEIWRKKRRAEECKEAKKSCHGNKGKAFCKSFRVVIRICPRDQKNDEIKSSIKVKESNKIIVDTGRGHQPHMLEFDAVWDENGSQKDVYESAARPLVGFVLQGFNGCVITYGSPASGKTYTLQGGSLTGKQRGIITRAAEDIFNSPEASNCTIRASFIHISNEKMYDLLDSQPQEVSRIHESEESVFLEGLTEVEVASAEALLQLYRRGTANRNAGVSKGEFASKSHIIFNIIIVNTNLTDSEAQDRTITTSRLTLVRLTFLLVSSRGVVSDGRRYFQTAHENPQEAKILKRSLTIFGNVIFALSSPGCQHIPYRESKLTRILRDCLGGNCLTSLIVTVSSDLSSVHETLSTLQFATRAMAIPSRPVRNSQIQSCAVQVSNSKNIEKPKTNVGRPQTEFPCIGDNKTVQMQTCLPPILFSPSPPSRSSDRRRKESLPKLEHPREQRELKVTLPHLEKSSEKIPYLIKSAPAPEKNKLVEERGKSLRSRSSSLVGPPDPLRDKQPRVEPASPRVSVERLPPEMLKALECPNCKKERRIRDEYDKYIIQSRRDKDTLQQKIAELEADLRRCKDERVGVSNSGEEQEIKDIGHGETVVETHRDKMSSMQEVEQFRKNLQCKQDPHPEANEAQLKQTCSARLQQAQQAQLLHRAVLQERDGLLIEIEVLKAQLDKAREREKAVTQRLKTEQDRVTLETEDLRSQLEKSKEREKQQICRLENEKARILLELEDMKAEFKRFKDRVTLTLADLKKEKDGLLIEIEETKNYNEKIKSENSSVLEKLETMQREHSLKHNGCYQVPPHEPPHLHSLMTNTEMMMIQVSQQSAAGIKSESSCCFSGCSSIHCSALHPGKSSATNSMDDEEVIKIKDMFKQLKRERNLLLDVMVIMYTRRWFIEEAMPHVKRTIRKCGMRLEDTD</sequence>
<feature type="region of interest" description="Disordered" evidence="10">
    <location>
        <begin position="498"/>
        <end position="538"/>
    </location>
</feature>
<keyword evidence="4 8" id="KW-0067">ATP-binding</keyword>
<dbReference type="InterPro" id="IPR027640">
    <property type="entry name" value="Kinesin-like_fam"/>
</dbReference>
<evidence type="ECO:0000256" key="2">
    <source>
        <dbReference type="ARBA" id="ARBA00022701"/>
    </source>
</evidence>
<feature type="binding site" evidence="8">
    <location>
        <begin position="137"/>
        <end position="144"/>
    </location>
    <ligand>
        <name>ATP</name>
        <dbReference type="ChEBI" id="CHEBI:30616"/>
    </ligand>
</feature>
<comment type="similarity">
    <text evidence="8">Belongs to the TRAFAC class myosin-kinesin ATPase superfamily. Kinesin family.</text>
</comment>
<evidence type="ECO:0000256" key="4">
    <source>
        <dbReference type="ARBA" id="ARBA00022840"/>
    </source>
</evidence>
<evidence type="ECO:0000256" key="3">
    <source>
        <dbReference type="ARBA" id="ARBA00022741"/>
    </source>
</evidence>
<dbReference type="InterPro" id="IPR036961">
    <property type="entry name" value="Kinesin_motor_dom_sf"/>
</dbReference>
<dbReference type="EMBL" id="JAHFZB010000006">
    <property type="protein sequence ID" value="KAK6488760.1"/>
    <property type="molecule type" value="Genomic_DNA"/>
</dbReference>
<feature type="coiled-coil region" evidence="9">
    <location>
        <begin position="570"/>
        <end position="597"/>
    </location>
</feature>
<accession>A0ABR0ZVC1</accession>
<comment type="caution">
    <text evidence="12">The sequence shown here is derived from an EMBL/GenBank/DDBJ whole genome shotgun (WGS) entry which is preliminary data.</text>
</comment>
<dbReference type="PANTHER" id="PTHR47968:SF36">
    <property type="entry name" value="KINESIN HEAVY CHAIN ISOFORM X1"/>
    <property type="match status" value="1"/>
</dbReference>
<keyword evidence="13" id="KW-1185">Reference proteome</keyword>
<keyword evidence="5 9" id="KW-0175">Coiled coil</keyword>
<feature type="compositionally biased region" description="Basic and acidic residues" evidence="10">
    <location>
        <begin position="452"/>
        <end position="478"/>
    </location>
</feature>
<evidence type="ECO:0000313" key="13">
    <source>
        <dbReference type="Proteomes" id="UP001369086"/>
    </source>
</evidence>